<reference evidence="1 2" key="1">
    <citation type="journal article" date="2023" name="Plants (Basel)">
        <title>Bridging the Gap: Combining Genomics and Transcriptomics Approaches to Understand Stylosanthes scabra, an Orphan Legume from the Brazilian Caatinga.</title>
        <authorList>
            <person name="Ferreira-Neto J.R.C."/>
            <person name="da Silva M.D."/>
            <person name="Binneck E."/>
            <person name="de Melo N.F."/>
            <person name="da Silva R.H."/>
            <person name="de Melo A.L.T.M."/>
            <person name="Pandolfi V."/>
            <person name="Bustamante F.O."/>
            <person name="Brasileiro-Vidal A.C."/>
            <person name="Benko-Iseppon A.M."/>
        </authorList>
    </citation>
    <scope>NUCLEOTIDE SEQUENCE [LARGE SCALE GENOMIC DNA]</scope>
    <source>
        <tissue evidence="1">Leaves</tissue>
    </source>
</reference>
<gene>
    <name evidence="1" type="ORF">PIB30_077183</name>
</gene>
<sequence length="110" mass="12155">MGQRLPSWTRVVLYIGLRRLFRLSASREGIMAGECGGRCIVGGGWSGGFSSRVLPEVWRFARFSARMTCLGRLTQNRRSYGGRCGCRFIHMADDNTRRCSTVAASSTVAS</sequence>
<evidence type="ECO:0008006" key="3">
    <source>
        <dbReference type="Google" id="ProtNLM"/>
    </source>
</evidence>
<name>A0ABU6UPW3_9FABA</name>
<keyword evidence="2" id="KW-1185">Reference proteome</keyword>
<accession>A0ABU6UPW3</accession>
<evidence type="ECO:0000313" key="2">
    <source>
        <dbReference type="Proteomes" id="UP001341840"/>
    </source>
</evidence>
<dbReference type="Proteomes" id="UP001341840">
    <property type="component" value="Unassembled WGS sequence"/>
</dbReference>
<comment type="caution">
    <text evidence="1">The sequence shown here is derived from an EMBL/GenBank/DDBJ whole genome shotgun (WGS) entry which is preliminary data.</text>
</comment>
<proteinExistence type="predicted"/>
<protein>
    <recommendedName>
        <fullName evidence="3">Secreted protein</fullName>
    </recommendedName>
</protein>
<dbReference type="EMBL" id="JASCZI010121860">
    <property type="protein sequence ID" value="MED6163159.1"/>
    <property type="molecule type" value="Genomic_DNA"/>
</dbReference>
<organism evidence="1 2">
    <name type="scientific">Stylosanthes scabra</name>
    <dbReference type="NCBI Taxonomy" id="79078"/>
    <lineage>
        <taxon>Eukaryota</taxon>
        <taxon>Viridiplantae</taxon>
        <taxon>Streptophyta</taxon>
        <taxon>Embryophyta</taxon>
        <taxon>Tracheophyta</taxon>
        <taxon>Spermatophyta</taxon>
        <taxon>Magnoliopsida</taxon>
        <taxon>eudicotyledons</taxon>
        <taxon>Gunneridae</taxon>
        <taxon>Pentapetalae</taxon>
        <taxon>rosids</taxon>
        <taxon>fabids</taxon>
        <taxon>Fabales</taxon>
        <taxon>Fabaceae</taxon>
        <taxon>Papilionoideae</taxon>
        <taxon>50 kb inversion clade</taxon>
        <taxon>dalbergioids sensu lato</taxon>
        <taxon>Dalbergieae</taxon>
        <taxon>Pterocarpus clade</taxon>
        <taxon>Stylosanthes</taxon>
    </lineage>
</organism>
<evidence type="ECO:0000313" key="1">
    <source>
        <dbReference type="EMBL" id="MED6163159.1"/>
    </source>
</evidence>